<sequence length="91" mass="10691">MIKHTLVMEYVSVWNNISNKSNELNNYNPWVNFTDNRNHPIAIGDVTYLLKNISLFNLNTVQLLNTINYQLIIGYNIIALYQSQKMDKNKE</sequence>
<evidence type="ECO:0000313" key="1">
    <source>
        <dbReference type="EMBL" id="ETO10712.1"/>
    </source>
</evidence>
<proteinExistence type="predicted"/>
<dbReference type="Proteomes" id="UP000023152">
    <property type="component" value="Unassembled WGS sequence"/>
</dbReference>
<protein>
    <submittedName>
        <fullName evidence="1">Uncharacterized protein</fullName>
    </submittedName>
</protein>
<keyword evidence="2" id="KW-1185">Reference proteome</keyword>
<name>X6MB59_RETFI</name>
<evidence type="ECO:0000313" key="2">
    <source>
        <dbReference type="Proteomes" id="UP000023152"/>
    </source>
</evidence>
<dbReference type="EMBL" id="ASPP01023214">
    <property type="protein sequence ID" value="ETO10712.1"/>
    <property type="molecule type" value="Genomic_DNA"/>
</dbReference>
<organism evidence="1 2">
    <name type="scientific">Reticulomyxa filosa</name>
    <dbReference type="NCBI Taxonomy" id="46433"/>
    <lineage>
        <taxon>Eukaryota</taxon>
        <taxon>Sar</taxon>
        <taxon>Rhizaria</taxon>
        <taxon>Retaria</taxon>
        <taxon>Foraminifera</taxon>
        <taxon>Monothalamids</taxon>
        <taxon>Reticulomyxidae</taxon>
        <taxon>Reticulomyxa</taxon>
    </lineage>
</organism>
<dbReference type="AlphaFoldDB" id="X6MB59"/>
<reference evidence="1 2" key="1">
    <citation type="journal article" date="2013" name="Curr. Biol.">
        <title>The Genome of the Foraminiferan Reticulomyxa filosa.</title>
        <authorList>
            <person name="Glockner G."/>
            <person name="Hulsmann N."/>
            <person name="Schleicher M."/>
            <person name="Noegel A.A."/>
            <person name="Eichinger L."/>
            <person name="Gallinger C."/>
            <person name="Pawlowski J."/>
            <person name="Sierra R."/>
            <person name="Euteneuer U."/>
            <person name="Pillet L."/>
            <person name="Moustafa A."/>
            <person name="Platzer M."/>
            <person name="Groth M."/>
            <person name="Szafranski K."/>
            <person name="Schliwa M."/>
        </authorList>
    </citation>
    <scope>NUCLEOTIDE SEQUENCE [LARGE SCALE GENOMIC DNA]</scope>
</reference>
<accession>X6MB59</accession>
<gene>
    <name evidence="1" type="ORF">RFI_26666</name>
</gene>
<comment type="caution">
    <text evidence="1">The sequence shown here is derived from an EMBL/GenBank/DDBJ whole genome shotgun (WGS) entry which is preliminary data.</text>
</comment>